<dbReference type="RefSeq" id="WP_209745474.1">
    <property type="nucleotide sequence ID" value="NZ_JBHSMH010000041.1"/>
</dbReference>
<evidence type="ECO:0000256" key="3">
    <source>
        <dbReference type="ARBA" id="ARBA00022692"/>
    </source>
</evidence>
<dbReference type="InterPro" id="IPR015867">
    <property type="entry name" value="N-reg_PII/ATP_PRibTrfase_C"/>
</dbReference>
<dbReference type="PIRSF" id="PIRSF006483">
    <property type="entry name" value="Membrane_protein_YitT"/>
    <property type="match status" value="1"/>
</dbReference>
<accession>A0ABW0LXT4</accession>
<evidence type="ECO:0000256" key="6">
    <source>
        <dbReference type="SAM" id="Phobius"/>
    </source>
</evidence>
<feature type="transmembrane region" description="Helical" evidence="6">
    <location>
        <begin position="37"/>
        <end position="59"/>
    </location>
</feature>
<evidence type="ECO:0000313" key="8">
    <source>
        <dbReference type="EMBL" id="MFC5469752.1"/>
    </source>
</evidence>
<protein>
    <submittedName>
        <fullName evidence="8">YitT family protein</fullName>
    </submittedName>
</protein>
<evidence type="ECO:0000256" key="4">
    <source>
        <dbReference type="ARBA" id="ARBA00022989"/>
    </source>
</evidence>
<dbReference type="Proteomes" id="UP001596105">
    <property type="component" value="Unassembled WGS sequence"/>
</dbReference>
<evidence type="ECO:0000259" key="7">
    <source>
        <dbReference type="Pfam" id="PF10035"/>
    </source>
</evidence>
<dbReference type="PANTHER" id="PTHR33545">
    <property type="entry name" value="UPF0750 MEMBRANE PROTEIN YITT-RELATED"/>
    <property type="match status" value="1"/>
</dbReference>
<name>A0ABW0LXT4_9BACL</name>
<dbReference type="InterPro" id="IPR019264">
    <property type="entry name" value="DUF2179"/>
</dbReference>
<feature type="transmembrane region" description="Helical" evidence="6">
    <location>
        <begin position="106"/>
        <end position="123"/>
    </location>
</feature>
<keyword evidence="9" id="KW-1185">Reference proteome</keyword>
<comment type="subcellular location">
    <subcellularLocation>
        <location evidence="1">Cell membrane</location>
        <topology evidence="1">Multi-pass membrane protein</topology>
    </subcellularLocation>
</comment>
<dbReference type="PANTHER" id="PTHR33545:SF9">
    <property type="entry name" value="UPF0750 MEMBRANE PROTEIN YITE"/>
    <property type="match status" value="1"/>
</dbReference>
<feature type="domain" description="DUF2179" evidence="7">
    <location>
        <begin position="248"/>
        <end position="302"/>
    </location>
</feature>
<keyword evidence="5 6" id="KW-0472">Membrane</keyword>
<proteinExistence type="predicted"/>
<keyword evidence="2" id="KW-1003">Cell membrane</keyword>
<dbReference type="InterPro" id="IPR003740">
    <property type="entry name" value="YitT"/>
</dbReference>
<gene>
    <name evidence="8" type="ORF">ACFPPD_13545</name>
</gene>
<keyword evidence="3 6" id="KW-0812">Transmembrane</keyword>
<evidence type="ECO:0000256" key="5">
    <source>
        <dbReference type="ARBA" id="ARBA00023136"/>
    </source>
</evidence>
<reference evidence="9" key="1">
    <citation type="journal article" date="2019" name="Int. J. Syst. Evol. Microbiol.">
        <title>The Global Catalogue of Microorganisms (GCM) 10K type strain sequencing project: providing services to taxonomists for standard genome sequencing and annotation.</title>
        <authorList>
            <consortium name="The Broad Institute Genomics Platform"/>
            <consortium name="The Broad Institute Genome Sequencing Center for Infectious Disease"/>
            <person name="Wu L."/>
            <person name="Ma J."/>
        </authorList>
    </citation>
    <scope>NUCLEOTIDE SEQUENCE [LARGE SCALE GENOMIC DNA]</scope>
    <source>
        <strain evidence="9">CCUG 57113</strain>
    </source>
</reference>
<evidence type="ECO:0000313" key="9">
    <source>
        <dbReference type="Proteomes" id="UP001596105"/>
    </source>
</evidence>
<evidence type="ECO:0000256" key="2">
    <source>
        <dbReference type="ARBA" id="ARBA00022475"/>
    </source>
</evidence>
<dbReference type="EMBL" id="JBHSMH010000041">
    <property type="protein sequence ID" value="MFC5469752.1"/>
    <property type="molecule type" value="Genomic_DNA"/>
</dbReference>
<dbReference type="CDD" id="cd16380">
    <property type="entry name" value="YitT_C"/>
    <property type="match status" value="1"/>
</dbReference>
<feature type="transmembrane region" description="Helical" evidence="6">
    <location>
        <begin position="66"/>
        <end position="86"/>
    </location>
</feature>
<sequence length="311" mass="33392">MSDQEQHPHSHPQRIHSVPVIPNKRATPRFSKNTRTIFSYLSILVGSFFIAASFNLFLLPNQIASGGVSGISVILNSLAGIAPAYMQWALNIPLFIAGFLVLGRHFGFKTAVGTVMLPLFVLLTSHWDPPTREPLLGALYGGLGVGLGLGIVFRGRGSTGGLDVAAQIVHRVFDIRLGLAVAMLDGLVILSAGLFISLENALYALIGLFATSKTIDIIQTGLQTSKAAFIISRNPERVSSAILHELDRGLTRLQGVGGYTGDDRPVLLAVVGQNEVVRLKLLVRDADPDAFIIITNAAEVLGEGFHDERLL</sequence>
<dbReference type="InterPro" id="IPR051461">
    <property type="entry name" value="UPF0750_membrane"/>
</dbReference>
<keyword evidence="4 6" id="KW-1133">Transmembrane helix</keyword>
<dbReference type="Gene3D" id="3.30.70.120">
    <property type="match status" value="1"/>
</dbReference>
<dbReference type="Pfam" id="PF10035">
    <property type="entry name" value="DUF2179"/>
    <property type="match status" value="1"/>
</dbReference>
<dbReference type="Pfam" id="PF02588">
    <property type="entry name" value="YitT_membrane"/>
    <property type="match status" value="1"/>
</dbReference>
<evidence type="ECO:0000256" key="1">
    <source>
        <dbReference type="ARBA" id="ARBA00004651"/>
    </source>
</evidence>
<comment type="caution">
    <text evidence="8">The sequence shown here is derived from an EMBL/GenBank/DDBJ whole genome shotgun (WGS) entry which is preliminary data.</text>
</comment>
<feature type="transmembrane region" description="Helical" evidence="6">
    <location>
        <begin position="135"/>
        <end position="155"/>
    </location>
</feature>
<organism evidence="8 9">
    <name type="scientific">Cohnella suwonensis</name>
    <dbReference type="NCBI Taxonomy" id="696072"/>
    <lineage>
        <taxon>Bacteria</taxon>
        <taxon>Bacillati</taxon>
        <taxon>Bacillota</taxon>
        <taxon>Bacilli</taxon>
        <taxon>Bacillales</taxon>
        <taxon>Paenibacillaceae</taxon>
        <taxon>Cohnella</taxon>
    </lineage>
</organism>